<dbReference type="VEuPathDB" id="VectorBase:ASTE008005"/>
<dbReference type="InterPro" id="IPR036869">
    <property type="entry name" value="J_dom_sf"/>
</dbReference>
<reference evidence="1" key="2">
    <citation type="submission" date="2020-05" db="UniProtKB">
        <authorList>
            <consortium name="EnsemblMetazoa"/>
        </authorList>
    </citation>
    <scope>IDENTIFICATION</scope>
    <source>
        <strain evidence="1">Indian</strain>
    </source>
</reference>
<keyword evidence="2" id="KW-1185">Reference proteome</keyword>
<dbReference type="GO" id="GO:0031072">
    <property type="term" value="F:heat shock protein binding"/>
    <property type="evidence" value="ECO:0007669"/>
    <property type="project" value="TreeGrafter"/>
</dbReference>
<accession>A0A182YBV9</accession>
<dbReference type="VEuPathDB" id="VectorBase:ASTEI05945"/>
<dbReference type="CDD" id="cd06257">
    <property type="entry name" value="DnaJ"/>
    <property type="match status" value="1"/>
</dbReference>
<dbReference type="PANTHER" id="PTHR44144:SF1">
    <property type="entry name" value="DNAJ HOMOLOG SUBFAMILY C MEMBER 9"/>
    <property type="match status" value="1"/>
</dbReference>
<dbReference type="SMART" id="SM00271">
    <property type="entry name" value="DnaJ"/>
    <property type="match status" value="1"/>
</dbReference>
<dbReference type="PRINTS" id="PR00625">
    <property type="entry name" value="JDOMAIN"/>
</dbReference>
<dbReference type="Pfam" id="PF23302">
    <property type="entry name" value="HTH_DNAJC9"/>
    <property type="match status" value="1"/>
</dbReference>
<dbReference type="SUPFAM" id="SSF46565">
    <property type="entry name" value="Chaperone J-domain"/>
    <property type="match status" value="1"/>
</dbReference>
<protein>
    <submittedName>
        <fullName evidence="1">J domain-containing protein</fullName>
    </submittedName>
</protein>
<name>A0A182YBV9_ANOST</name>
<organism evidence="1 2">
    <name type="scientific">Anopheles stephensi</name>
    <name type="common">Indo-Pakistan malaria mosquito</name>
    <dbReference type="NCBI Taxonomy" id="30069"/>
    <lineage>
        <taxon>Eukaryota</taxon>
        <taxon>Metazoa</taxon>
        <taxon>Ecdysozoa</taxon>
        <taxon>Arthropoda</taxon>
        <taxon>Hexapoda</taxon>
        <taxon>Insecta</taxon>
        <taxon>Pterygota</taxon>
        <taxon>Neoptera</taxon>
        <taxon>Endopterygota</taxon>
        <taxon>Diptera</taxon>
        <taxon>Nematocera</taxon>
        <taxon>Culicoidea</taxon>
        <taxon>Culicidae</taxon>
        <taxon>Anophelinae</taxon>
        <taxon>Anopheles</taxon>
    </lineage>
</organism>
<dbReference type="GO" id="GO:0005737">
    <property type="term" value="C:cytoplasm"/>
    <property type="evidence" value="ECO:0007669"/>
    <property type="project" value="TreeGrafter"/>
</dbReference>
<reference evidence="2" key="1">
    <citation type="journal article" date="2014" name="Genome Biol.">
        <title>Genome analysis of a major urban malaria vector mosquito, Anopheles stephensi.</title>
        <authorList>
            <person name="Jiang X."/>
            <person name="Peery A."/>
            <person name="Hall A.B."/>
            <person name="Sharma A."/>
            <person name="Chen X.G."/>
            <person name="Waterhouse R.M."/>
            <person name="Komissarov A."/>
            <person name="Riehle M.M."/>
            <person name="Shouche Y."/>
            <person name="Sharakhova M.V."/>
            <person name="Lawson D."/>
            <person name="Pakpour N."/>
            <person name="Arensburger P."/>
            <person name="Davidson V.L."/>
            <person name="Eiglmeier K."/>
            <person name="Emrich S."/>
            <person name="George P."/>
            <person name="Kennedy R.C."/>
            <person name="Mane S.P."/>
            <person name="Maslen G."/>
            <person name="Oringanje C."/>
            <person name="Qi Y."/>
            <person name="Settlage R."/>
            <person name="Tojo M."/>
            <person name="Tubio J.M."/>
            <person name="Unger M.F."/>
            <person name="Wang B."/>
            <person name="Vernick K.D."/>
            <person name="Ribeiro J.M."/>
            <person name="James A.A."/>
            <person name="Michel K."/>
            <person name="Riehle M.A."/>
            <person name="Luckhart S."/>
            <person name="Sharakhov I.V."/>
            <person name="Tu Z."/>
        </authorList>
    </citation>
    <scope>NUCLEOTIDE SEQUENCE [LARGE SCALE GENOMIC DNA]</scope>
    <source>
        <strain evidence="2">Indian</strain>
    </source>
</reference>
<dbReference type="InterPro" id="IPR001623">
    <property type="entry name" value="DnaJ_domain"/>
</dbReference>
<dbReference type="Proteomes" id="UP000076408">
    <property type="component" value="Unassembled WGS sequence"/>
</dbReference>
<evidence type="ECO:0000313" key="1">
    <source>
        <dbReference type="EnsemblMetazoa" id="ASTEI05945-PA"/>
    </source>
</evidence>
<dbReference type="Gene3D" id="1.10.287.110">
    <property type="entry name" value="DnaJ domain"/>
    <property type="match status" value="1"/>
</dbReference>
<evidence type="ECO:0000313" key="2">
    <source>
        <dbReference type="Proteomes" id="UP000076408"/>
    </source>
</evidence>
<dbReference type="PANTHER" id="PTHR44144">
    <property type="entry name" value="DNAJ HOMOLOG SUBFAMILY C MEMBER 9"/>
    <property type="match status" value="1"/>
</dbReference>
<sequence length="250" mass="29285">MSIQTLEKCEKYFGTKDIYKLFGIEKSETIPDIRKAYYRLLLQNHPGAASESDKPVAIEKAKLLETLYNVLGDPDALPQYNEHGVIDAETEAAVNEKYNGLFRRPATMEDIDIYHECYKGSRKEWADIKKEYLKGKGCINWMMKHLQFMQYIDEPRLIAIVQAMIDSKEVPEYETFTKEPAEKRYCRHLQFILEAGIVYMLRKKEQRGLDRAKDEQTLAAERQVAFDEIMNSIEARYRDAQKQKGNCRQY</sequence>
<dbReference type="InterPro" id="IPR056453">
    <property type="entry name" value="HTH_DNAJC9"/>
</dbReference>
<dbReference type="STRING" id="30069.A0A182YBV9"/>
<dbReference type="VEuPathDB" id="VectorBase:ASTEI20_037260"/>
<proteinExistence type="predicted"/>
<dbReference type="InterPro" id="IPR052594">
    <property type="entry name" value="J_domain-containing_protein"/>
</dbReference>
<dbReference type="GO" id="GO:0005634">
    <property type="term" value="C:nucleus"/>
    <property type="evidence" value="ECO:0007669"/>
    <property type="project" value="TreeGrafter"/>
</dbReference>
<dbReference type="OMA" id="FPTWREY"/>
<dbReference type="Pfam" id="PF00226">
    <property type="entry name" value="DnaJ"/>
    <property type="match status" value="1"/>
</dbReference>
<dbReference type="AlphaFoldDB" id="A0A182YBV9"/>
<dbReference type="EnsemblMetazoa" id="ASTEI05945-RA">
    <property type="protein sequence ID" value="ASTEI05945-PA"/>
    <property type="gene ID" value="ASTEI05945"/>
</dbReference>
<dbReference type="PROSITE" id="PS50076">
    <property type="entry name" value="DNAJ_2"/>
    <property type="match status" value="1"/>
</dbReference>